<evidence type="ECO:0000313" key="14">
    <source>
        <dbReference type="EMBL" id="MFD2033897.1"/>
    </source>
</evidence>
<keyword evidence="4" id="KW-1003">Cell membrane</keyword>
<keyword evidence="8 14" id="KW-0418">Kinase</keyword>
<keyword evidence="12" id="KW-1133">Transmembrane helix</keyword>
<keyword evidence="6" id="KW-0808">Transferase</keyword>
<evidence type="ECO:0000256" key="1">
    <source>
        <dbReference type="ARBA" id="ARBA00000085"/>
    </source>
</evidence>
<dbReference type="RefSeq" id="WP_376883628.1">
    <property type="nucleotide sequence ID" value="NZ_JBHUHR010000012.1"/>
</dbReference>
<evidence type="ECO:0000256" key="6">
    <source>
        <dbReference type="ARBA" id="ARBA00022679"/>
    </source>
</evidence>
<dbReference type="InterPro" id="IPR003594">
    <property type="entry name" value="HATPase_dom"/>
</dbReference>
<keyword evidence="9" id="KW-0067">ATP-binding</keyword>
<keyword evidence="12" id="KW-0812">Transmembrane</keyword>
<gene>
    <name evidence="14" type="ORF">ACFSKL_03790</name>
</gene>
<protein>
    <recommendedName>
        <fullName evidence="3">histidine kinase</fullName>
        <ecNumber evidence="3">2.7.13.3</ecNumber>
    </recommendedName>
</protein>
<evidence type="ECO:0000256" key="8">
    <source>
        <dbReference type="ARBA" id="ARBA00022777"/>
    </source>
</evidence>
<evidence type="ECO:0000256" key="12">
    <source>
        <dbReference type="SAM" id="Phobius"/>
    </source>
</evidence>
<dbReference type="Gene3D" id="3.30.565.10">
    <property type="entry name" value="Histidine kinase-like ATPase, C-terminal domain"/>
    <property type="match status" value="1"/>
</dbReference>
<keyword evidence="7" id="KW-0547">Nucleotide-binding</keyword>
<reference evidence="15" key="1">
    <citation type="journal article" date="2019" name="Int. J. Syst. Evol. Microbiol.">
        <title>The Global Catalogue of Microorganisms (GCM) 10K type strain sequencing project: providing services to taxonomists for standard genome sequencing and annotation.</title>
        <authorList>
            <consortium name="The Broad Institute Genomics Platform"/>
            <consortium name="The Broad Institute Genome Sequencing Center for Infectious Disease"/>
            <person name="Wu L."/>
            <person name="Ma J."/>
        </authorList>
    </citation>
    <scope>NUCLEOTIDE SEQUENCE [LARGE SCALE GENOMIC DNA]</scope>
    <source>
        <strain evidence="15">CGMCC 1.15180</strain>
    </source>
</reference>
<evidence type="ECO:0000256" key="7">
    <source>
        <dbReference type="ARBA" id="ARBA00022741"/>
    </source>
</evidence>
<comment type="caution">
    <text evidence="14">The sequence shown here is derived from an EMBL/GenBank/DDBJ whole genome shotgun (WGS) entry which is preliminary data.</text>
</comment>
<dbReference type="PROSITE" id="PS50109">
    <property type="entry name" value="HIS_KIN"/>
    <property type="match status" value="1"/>
</dbReference>
<dbReference type="PANTHER" id="PTHR45528:SF1">
    <property type="entry name" value="SENSOR HISTIDINE KINASE CPXA"/>
    <property type="match status" value="1"/>
</dbReference>
<feature type="domain" description="Histidine kinase" evidence="13">
    <location>
        <begin position="231"/>
        <end position="448"/>
    </location>
</feature>
<evidence type="ECO:0000256" key="10">
    <source>
        <dbReference type="ARBA" id="ARBA00023012"/>
    </source>
</evidence>
<evidence type="ECO:0000259" key="13">
    <source>
        <dbReference type="PROSITE" id="PS50109"/>
    </source>
</evidence>
<keyword evidence="10" id="KW-0902">Two-component regulatory system</keyword>
<proteinExistence type="predicted"/>
<evidence type="ECO:0000313" key="15">
    <source>
        <dbReference type="Proteomes" id="UP001597361"/>
    </source>
</evidence>
<dbReference type="Pfam" id="PF02518">
    <property type="entry name" value="HATPase_c"/>
    <property type="match status" value="1"/>
</dbReference>
<name>A0ABW4VK60_9BACT</name>
<evidence type="ECO:0000256" key="11">
    <source>
        <dbReference type="ARBA" id="ARBA00023136"/>
    </source>
</evidence>
<keyword evidence="15" id="KW-1185">Reference proteome</keyword>
<evidence type="ECO:0000256" key="3">
    <source>
        <dbReference type="ARBA" id="ARBA00012438"/>
    </source>
</evidence>
<dbReference type="EC" id="2.7.13.3" evidence="3"/>
<feature type="transmembrane region" description="Helical" evidence="12">
    <location>
        <begin position="164"/>
        <end position="180"/>
    </location>
</feature>
<dbReference type="EMBL" id="JBHUHR010000012">
    <property type="protein sequence ID" value="MFD2033897.1"/>
    <property type="molecule type" value="Genomic_DNA"/>
</dbReference>
<keyword evidence="5" id="KW-0597">Phosphoprotein</keyword>
<dbReference type="InterPro" id="IPR005467">
    <property type="entry name" value="His_kinase_dom"/>
</dbReference>
<sequence length="448" mass="52087">MILDLPKSMDKDSPLNLSQTFEKKTWDAANYIYWSIVSIVLLLFILDFFLLKDLWKATFYLKVAFIAISFFAYFILKPLLKKPEWLMFGILALFSAYIFNIIHLSSGFFVTFYFIILTIVIGAGNFLALWRSKFGVLLFLYNTLLFIVFQYQYNFETLNEDLSLGGYAFFIVLIVTSFIPDSRKRNYHVNILREEKKNQIIQRLNEELINSNLKLTELMQISKIHKEKEKLVLHDLKNKINNIIGLSDLIDDHVQQPQEETQSYNQLLKEVGFDLLKYANNIFTDNSLDAESPLKIQLEPVSIQSCITRTTKELKLKLEGKRMQLEMVDSDVKAKVHADFLVFKNSLENVFNYLINWSSPNSHIVVRWFAHKGNIRIELVAPSAKIQPNELNRIFKPLENFENQTSISPPQGMGLQIARNMTEQMGGYFKYQASEESGVIFKLEFPKA</sequence>
<dbReference type="GO" id="GO:0016301">
    <property type="term" value="F:kinase activity"/>
    <property type="evidence" value="ECO:0007669"/>
    <property type="project" value="UniProtKB-KW"/>
</dbReference>
<dbReference type="PANTHER" id="PTHR45528">
    <property type="entry name" value="SENSOR HISTIDINE KINASE CPXA"/>
    <property type="match status" value="1"/>
</dbReference>
<dbReference type="InterPro" id="IPR050398">
    <property type="entry name" value="HssS/ArlS-like"/>
</dbReference>
<dbReference type="SUPFAM" id="SSF55874">
    <property type="entry name" value="ATPase domain of HSP90 chaperone/DNA topoisomerase II/histidine kinase"/>
    <property type="match status" value="1"/>
</dbReference>
<comment type="catalytic activity">
    <reaction evidence="1">
        <text>ATP + protein L-histidine = ADP + protein N-phospho-L-histidine.</text>
        <dbReference type="EC" id="2.7.13.3"/>
    </reaction>
</comment>
<evidence type="ECO:0000256" key="9">
    <source>
        <dbReference type="ARBA" id="ARBA00022840"/>
    </source>
</evidence>
<feature type="transmembrane region" description="Helical" evidence="12">
    <location>
        <begin position="57"/>
        <end position="76"/>
    </location>
</feature>
<evidence type="ECO:0000256" key="4">
    <source>
        <dbReference type="ARBA" id="ARBA00022475"/>
    </source>
</evidence>
<feature type="transmembrane region" description="Helical" evidence="12">
    <location>
        <begin position="108"/>
        <end position="127"/>
    </location>
</feature>
<evidence type="ECO:0000256" key="2">
    <source>
        <dbReference type="ARBA" id="ARBA00004651"/>
    </source>
</evidence>
<accession>A0ABW4VK60</accession>
<evidence type="ECO:0000256" key="5">
    <source>
        <dbReference type="ARBA" id="ARBA00022553"/>
    </source>
</evidence>
<organism evidence="14 15">
    <name type="scientific">Belliella marina</name>
    <dbReference type="NCBI Taxonomy" id="1644146"/>
    <lineage>
        <taxon>Bacteria</taxon>
        <taxon>Pseudomonadati</taxon>
        <taxon>Bacteroidota</taxon>
        <taxon>Cytophagia</taxon>
        <taxon>Cytophagales</taxon>
        <taxon>Cyclobacteriaceae</taxon>
        <taxon>Belliella</taxon>
    </lineage>
</organism>
<comment type="subcellular location">
    <subcellularLocation>
        <location evidence="2">Cell membrane</location>
        <topology evidence="2">Multi-pass membrane protein</topology>
    </subcellularLocation>
</comment>
<keyword evidence="11 12" id="KW-0472">Membrane</keyword>
<dbReference type="InterPro" id="IPR036890">
    <property type="entry name" value="HATPase_C_sf"/>
</dbReference>
<feature type="transmembrane region" description="Helical" evidence="12">
    <location>
        <begin position="31"/>
        <end position="51"/>
    </location>
</feature>
<feature type="transmembrane region" description="Helical" evidence="12">
    <location>
        <begin position="134"/>
        <end position="152"/>
    </location>
</feature>
<dbReference type="Proteomes" id="UP001597361">
    <property type="component" value="Unassembled WGS sequence"/>
</dbReference>
<feature type="transmembrane region" description="Helical" evidence="12">
    <location>
        <begin position="85"/>
        <end position="102"/>
    </location>
</feature>